<dbReference type="PANTHER" id="PTHR46033">
    <property type="entry name" value="PROTEIN MAIN-LIKE 2"/>
    <property type="match status" value="1"/>
</dbReference>
<feature type="region of interest" description="Disordered" evidence="1">
    <location>
        <begin position="71"/>
        <end position="136"/>
    </location>
</feature>
<evidence type="ECO:0000259" key="2">
    <source>
        <dbReference type="Pfam" id="PF10536"/>
    </source>
</evidence>
<keyword evidence="4" id="KW-1185">Reference proteome</keyword>
<dbReference type="InterPro" id="IPR044824">
    <property type="entry name" value="MAIN-like"/>
</dbReference>
<dbReference type="Pfam" id="PF10536">
    <property type="entry name" value="PMD"/>
    <property type="match status" value="1"/>
</dbReference>
<evidence type="ECO:0000313" key="4">
    <source>
        <dbReference type="Proteomes" id="UP000275267"/>
    </source>
</evidence>
<evidence type="ECO:0000313" key="3">
    <source>
        <dbReference type="EMBL" id="RLN17564.1"/>
    </source>
</evidence>
<gene>
    <name evidence="3" type="ORF">C2845_PM02G13480</name>
</gene>
<dbReference type="InterPro" id="IPR019557">
    <property type="entry name" value="AminoTfrase-like_pln_mobile"/>
</dbReference>
<evidence type="ECO:0000256" key="1">
    <source>
        <dbReference type="SAM" id="MobiDB-lite"/>
    </source>
</evidence>
<proteinExistence type="predicted"/>
<organism evidence="3 4">
    <name type="scientific">Panicum miliaceum</name>
    <name type="common">Proso millet</name>
    <name type="synonym">Broomcorn millet</name>
    <dbReference type="NCBI Taxonomy" id="4540"/>
    <lineage>
        <taxon>Eukaryota</taxon>
        <taxon>Viridiplantae</taxon>
        <taxon>Streptophyta</taxon>
        <taxon>Embryophyta</taxon>
        <taxon>Tracheophyta</taxon>
        <taxon>Spermatophyta</taxon>
        <taxon>Magnoliopsida</taxon>
        <taxon>Liliopsida</taxon>
        <taxon>Poales</taxon>
        <taxon>Poaceae</taxon>
        <taxon>PACMAD clade</taxon>
        <taxon>Panicoideae</taxon>
        <taxon>Panicodae</taxon>
        <taxon>Paniceae</taxon>
        <taxon>Panicinae</taxon>
        <taxon>Panicum</taxon>
        <taxon>Panicum sect. Panicum</taxon>
    </lineage>
</organism>
<feature type="compositionally biased region" description="Polar residues" evidence="1">
    <location>
        <begin position="122"/>
        <end position="133"/>
    </location>
</feature>
<reference evidence="4" key="1">
    <citation type="journal article" date="2019" name="Nat. Commun.">
        <title>The genome of broomcorn millet.</title>
        <authorList>
            <person name="Zou C."/>
            <person name="Miki D."/>
            <person name="Li D."/>
            <person name="Tang Q."/>
            <person name="Xiao L."/>
            <person name="Rajput S."/>
            <person name="Deng P."/>
            <person name="Jia W."/>
            <person name="Huang R."/>
            <person name="Zhang M."/>
            <person name="Sun Y."/>
            <person name="Hu J."/>
            <person name="Fu X."/>
            <person name="Schnable P.S."/>
            <person name="Li F."/>
            <person name="Zhang H."/>
            <person name="Feng B."/>
            <person name="Zhu X."/>
            <person name="Liu R."/>
            <person name="Schnable J.C."/>
            <person name="Zhu J.-K."/>
            <person name="Zhang H."/>
        </authorList>
    </citation>
    <scope>NUCLEOTIDE SEQUENCE [LARGE SCALE GENOMIC DNA]</scope>
</reference>
<dbReference type="PANTHER" id="PTHR46033:SF82">
    <property type="entry name" value="AMINOTRANSFERASE-LIKE PLANT MOBILE DOMAIN-CONTAINING PROTEIN"/>
    <property type="match status" value="1"/>
</dbReference>
<name>A0A3L6SAN5_PANMI</name>
<feature type="compositionally biased region" description="Acidic residues" evidence="1">
    <location>
        <begin position="183"/>
        <end position="205"/>
    </location>
</feature>
<protein>
    <recommendedName>
        <fullName evidence="2">Aminotransferase-like plant mobile domain-containing protein</fullName>
    </recommendedName>
</protein>
<feature type="region of interest" description="Disordered" evidence="1">
    <location>
        <begin position="183"/>
        <end position="223"/>
    </location>
</feature>
<accession>A0A3L6SAN5</accession>
<sequence length="631" mass="70294">MLSLSLSTAEVGARRRYTAVLRRSAAGRRAAWRCGAQRCGGRQGAAGGGAAAGQRRAAGCIRPAPCESWLGSQRLGSTPRAEGPLGPCTAARPAVPREASAAAGSGAARRDKPYPKEVVGEASSSQPADNESGSCGDVSFAQLEIREEGGAQREEIDADGVADGGERVQGIVEDLEAIDCNAIEEEENLSMEDETDDEDDDEEDGMATQAPEEWNRPDASSMEPMDMHGSRWGIMTSNLAEVYNWVIRGFRGLPLIGIIEGMLYGMIKMKLINASLDQRHRAYAHIMEGNDAIPILRARAPKKAWAVHPHWVPRPIGPSVTPMGWRDDLVQRFQGVLQQQQVDLTIPASKKHGPQLQWLKLFKPQWAGVQVWSTYKAFTEQFDHMRPQHVTWEPYTQYAIHHSIGGLGISEACYEDSEYWMTRKKLMLDVFVEDYAVHRVMRQFGQRQEVPVPMGVLVDPGVHAYKMQGLRKPLVDLMQRMHPFMDAWDQALQDRVEEHAPYDIASYHMYLHWYANLGMEMQHDVAEAVALLRGWDSSRRYNDVIEMFARLGKKAKRLVEVVTCRQADDIIKDRSGAEFAVVPQYEERHGGSGSSYSASEGFGYGGMPQEMDFSQTFTQPQPTPGTQEIME</sequence>
<dbReference type="GO" id="GO:0010073">
    <property type="term" value="P:meristem maintenance"/>
    <property type="evidence" value="ECO:0007669"/>
    <property type="project" value="InterPro"/>
</dbReference>
<dbReference type="Proteomes" id="UP000275267">
    <property type="component" value="Unassembled WGS sequence"/>
</dbReference>
<dbReference type="EMBL" id="PQIB02000005">
    <property type="protein sequence ID" value="RLN17564.1"/>
    <property type="molecule type" value="Genomic_DNA"/>
</dbReference>
<dbReference type="AlphaFoldDB" id="A0A3L6SAN5"/>
<feature type="compositionally biased region" description="Basic and acidic residues" evidence="1">
    <location>
        <begin position="108"/>
        <end position="119"/>
    </location>
</feature>
<dbReference type="OrthoDB" id="693163at2759"/>
<comment type="caution">
    <text evidence="3">The sequence shown here is derived from an EMBL/GenBank/DDBJ whole genome shotgun (WGS) entry which is preliminary data.</text>
</comment>
<feature type="domain" description="Aminotransferase-like plant mobile" evidence="2">
    <location>
        <begin position="363"/>
        <end position="514"/>
    </location>
</feature>